<keyword evidence="9" id="KW-0968">Cytoplasmic vesicle</keyword>
<evidence type="ECO:0000256" key="11">
    <source>
        <dbReference type="SAM" id="MobiDB-lite"/>
    </source>
</evidence>
<dbReference type="KEGG" id="osn:115225831"/>
<feature type="compositionally biased region" description="Basic and acidic residues" evidence="11">
    <location>
        <begin position="715"/>
        <end position="729"/>
    </location>
</feature>
<dbReference type="PANTHER" id="PTHR22951">
    <property type="entry name" value="CLATHRIN ASSEMBLY PROTEIN"/>
    <property type="match status" value="1"/>
</dbReference>
<sequence>MSGQSIMDRVNAARHSIAGQGLAKSVCKATTEEIMGPKKKHLDYLVQCTNEPNVSIPQLADLLIERTQHGNWVVVFKSLITIQNLMNFGNERFTQYLASNNCSFNLNSFLDKSGVQALQQNLTGNPDFYALIRQAPQQPIPGSPDFHAIKQGYDMSTFIRRYAKYLNEKAISYRLMAFDFCKIKRGKDDGTLRTMNAEKLLKTLPVLQKQMDALLDFYCTPNELTNGVINACFLLLFKDLIRLFACYNDGIINLLEKYFDMNKKQCKEALDIYKKFLVRMDKVSEFLKVAENVGIDKGDIPDLAKAPSSLLDALEQHYASLEGKKIPGSSSKPAGFTAALNTMADQNVAFSGVSDDEKRKILDDETQRLNQLKSTEFSETTSASSDQRIKELNQTSPQTSPQNQPATYASTNPFSSGPAEALTSDLLLDTSLTTTQPAKPISDLLGLSASTNPFVDSLPTNAVSPGQTNTMTSMGWTAKPASPAMNTTTQAGESAFTTDAAFAAAFPNSSVSTAGVMDMISPSNAATTTTTPSASLAAMAQSTSPAPPAVHTELEDLLDPLEALDPLAPKRPVSPAFVRPVSPAIVPPASPAFNRPVSPVTGSTFNAPVSPSATAFNPPASPSSSCFKPPASPSAQRSVTPTYMDNRDKGLQDLTSPAMTTGSDPGFNAFGDVLQPQTQTPSKKEPMKLIQGDLDLSLAQMAANLNINGPASQVKKTDHQWQPKGEQKKTGGANWAAPVLSSSTTWNMSQPVQPGIGLSPTAGGGGPRMPAATTGMAGTDLFGAKPPTTKSQTQPNDPFGAL</sequence>
<evidence type="ECO:0000256" key="5">
    <source>
        <dbReference type="ARBA" id="ARBA00022583"/>
    </source>
</evidence>
<evidence type="ECO:0000313" key="14">
    <source>
        <dbReference type="RefSeq" id="XP_029652660.1"/>
    </source>
</evidence>
<evidence type="ECO:0000313" key="13">
    <source>
        <dbReference type="Proteomes" id="UP000515154"/>
    </source>
</evidence>
<comment type="subcellular location">
    <subcellularLocation>
        <location evidence="1">Cytoplasmic vesicle</location>
        <location evidence="1">Clathrin-coated vesicle</location>
    </subcellularLocation>
    <subcellularLocation>
        <location evidence="2">Golgi apparatus</location>
    </subcellularLocation>
    <subcellularLocation>
        <location evidence="3">Membrane</location>
        <location evidence="3">Clathrin-coated pit</location>
    </subcellularLocation>
</comment>
<keyword evidence="13" id="KW-1185">Reference proteome</keyword>
<dbReference type="AlphaFoldDB" id="A0A6P7TRX3"/>
<dbReference type="FunFam" id="1.20.58.150:FF:000001">
    <property type="entry name" value="phosphatidylinositol-binding clathrin assembly protein-like isoform X1"/>
    <property type="match status" value="1"/>
</dbReference>
<dbReference type="FunFam" id="1.25.40.90:FF:000017">
    <property type="entry name" value="Phosphatidylinositol-binding clathrin assembly protein LAP"/>
    <property type="match status" value="1"/>
</dbReference>
<keyword evidence="5" id="KW-0254">Endocytosis</keyword>
<feature type="domain" description="ENTH" evidence="12">
    <location>
        <begin position="14"/>
        <end position="180"/>
    </location>
</feature>
<name>A0A6P7TRX3_9MOLL</name>
<evidence type="ECO:0000259" key="12">
    <source>
        <dbReference type="PROSITE" id="PS50942"/>
    </source>
</evidence>
<dbReference type="SUPFAM" id="SSF48464">
    <property type="entry name" value="ENTH/VHS domain"/>
    <property type="match status" value="1"/>
</dbReference>
<evidence type="ECO:0000256" key="7">
    <source>
        <dbReference type="ARBA" id="ARBA00023136"/>
    </source>
</evidence>
<evidence type="ECO:0000256" key="10">
    <source>
        <dbReference type="ARBA" id="ARBA00064895"/>
    </source>
</evidence>
<accession>A0A6P7TRX3</accession>
<dbReference type="CDD" id="cd16985">
    <property type="entry name" value="ANTH_N_AP180"/>
    <property type="match status" value="1"/>
</dbReference>
<dbReference type="GO" id="GO:0048268">
    <property type="term" value="P:clathrin coat assembly"/>
    <property type="evidence" value="ECO:0007669"/>
    <property type="project" value="InterPro"/>
</dbReference>
<dbReference type="InterPro" id="IPR013809">
    <property type="entry name" value="ENTH"/>
</dbReference>
<dbReference type="SUPFAM" id="SSF89009">
    <property type="entry name" value="GAT-like domain"/>
    <property type="match status" value="1"/>
</dbReference>
<dbReference type="PROSITE" id="PS50942">
    <property type="entry name" value="ENTH"/>
    <property type="match status" value="1"/>
</dbReference>
<reference evidence="14" key="1">
    <citation type="submission" date="2025-08" db="UniProtKB">
        <authorList>
            <consortium name="RefSeq"/>
        </authorList>
    </citation>
    <scope>IDENTIFICATION</scope>
</reference>
<dbReference type="Proteomes" id="UP000515154">
    <property type="component" value="Linkage group LG28"/>
</dbReference>
<evidence type="ECO:0000256" key="8">
    <source>
        <dbReference type="ARBA" id="ARBA00023176"/>
    </source>
</evidence>
<keyword evidence="6" id="KW-0333">Golgi apparatus</keyword>
<comment type="similarity">
    <text evidence="4">Belongs to the PICALM/SNAP91 family.</text>
</comment>
<dbReference type="SMART" id="SM00273">
    <property type="entry name" value="ENTH"/>
    <property type="match status" value="1"/>
</dbReference>
<feature type="compositionally biased region" description="Low complexity" evidence="11">
    <location>
        <begin position="393"/>
        <end position="405"/>
    </location>
</feature>
<dbReference type="Gene3D" id="1.25.40.90">
    <property type="match status" value="1"/>
</dbReference>
<evidence type="ECO:0000256" key="6">
    <source>
        <dbReference type="ARBA" id="ARBA00023034"/>
    </source>
</evidence>
<evidence type="ECO:0000256" key="2">
    <source>
        <dbReference type="ARBA" id="ARBA00004555"/>
    </source>
</evidence>
<dbReference type="RefSeq" id="XP_029652660.1">
    <property type="nucleotide sequence ID" value="XM_029796800.2"/>
</dbReference>
<dbReference type="GO" id="GO:0008021">
    <property type="term" value="C:synaptic vesicle"/>
    <property type="evidence" value="ECO:0007669"/>
    <property type="project" value="TreeGrafter"/>
</dbReference>
<dbReference type="GO" id="GO:0016185">
    <property type="term" value="P:synaptic vesicle budding from presynaptic endocytic zone membrane"/>
    <property type="evidence" value="ECO:0007669"/>
    <property type="project" value="TreeGrafter"/>
</dbReference>
<dbReference type="Gene3D" id="1.20.58.150">
    <property type="entry name" value="ANTH domain"/>
    <property type="match status" value="1"/>
</dbReference>
<dbReference type="GO" id="GO:0040011">
    <property type="term" value="P:locomotion"/>
    <property type="evidence" value="ECO:0007669"/>
    <property type="project" value="UniProtKB-ARBA"/>
</dbReference>
<dbReference type="GO" id="GO:0005905">
    <property type="term" value="C:clathrin-coated pit"/>
    <property type="evidence" value="ECO:0007669"/>
    <property type="project" value="UniProtKB-SubCell"/>
</dbReference>
<feature type="region of interest" description="Disordered" evidence="11">
    <location>
        <begin position="393"/>
        <end position="420"/>
    </location>
</feature>
<dbReference type="InterPro" id="IPR011417">
    <property type="entry name" value="ANTH_dom"/>
</dbReference>
<feature type="compositionally biased region" description="Polar residues" evidence="11">
    <location>
        <begin position="406"/>
        <end position="415"/>
    </location>
</feature>
<comment type="subunit">
    <text evidence="10">Binds clathrin and phosphatidylinositol 4,5-bisphosphate.</text>
</comment>
<dbReference type="GO" id="GO:0005546">
    <property type="term" value="F:phosphatidylinositol-4,5-bisphosphate binding"/>
    <property type="evidence" value="ECO:0007669"/>
    <property type="project" value="TreeGrafter"/>
</dbReference>
<evidence type="ECO:0000256" key="1">
    <source>
        <dbReference type="ARBA" id="ARBA00004132"/>
    </source>
</evidence>
<dbReference type="GO" id="GO:0032050">
    <property type="term" value="F:clathrin heavy chain binding"/>
    <property type="evidence" value="ECO:0007669"/>
    <property type="project" value="TreeGrafter"/>
</dbReference>
<dbReference type="PANTHER" id="PTHR22951:SF5">
    <property type="entry name" value="PHOSPHATIDYLINOSITOL-BINDING CLATHRIN ASSEMBLY PROTEIN LAP"/>
    <property type="match status" value="1"/>
</dbReference>
<feature type="region of interest" description="Disordered" evidence="11">
    <location>
        <begin position="615"/>
        <end position="655"/>
    </location>
</feature>
<gene>
    <name evidence="14" type="primary">LOC115225831</name>
</gene>
<feature type="region of interest" description="Disordered" evidence="11">
    <location>
        <begin position="760"/>
        <end position="802"/>
    </location>
</feature>
<dbReference type="GO" id="GO:0098894">
    <property type="term" value="C:extrinsic component of presynaptic endocytic zone membrane"/>
    <property type="evidence" value="ECO:0007669"/>
    <property type="project" value="TreeGrafter"/>
</dbReference>
<evidence type="ECO:0000256" key="3">
    <source>
        <dbReference type="ARBA" id="ARBA00004600"/>
    </source>
</evidence>
<feature type="compositionally biased region" description="Polar residues" evidence="11">
    <location>
        <begin position="633"/>
        <end position="643"/>
    </location>
</feature>
<dbReference type="Pfam" id="PF07651">
    <property type="entry name" value="ANTH"/>
    <property type="match status" value="2"/>
</dbReference>
<dbReference type="GO" id="GO:0030136">
    <property type="term" value="C:clathrin-coated vesicle"/>
    <property type="evidence" value="ECO:0007669"/>
    <property type="project" value="UniProtKB-SubCell"/>
</dbReference>
<protein>
    <submittedName>
        <fullName evidence="14">Phosphatidylinositol-binding clathrin assembly protein LAP isoform X1</fullName>
    </submittedName>
</protein>
<feature type="region of interest" description="Disordered" evidence="11">
    <location>
        <begin position="712"/>
        <end position="735"/>
    </location>
</feature>
<proteinExistence type="inferred from homology"/>
<dbReference type="GO" id="GO:0072583">
    <property type="term" value="P:clathrin-dependent endocytosis"/>
    <property type="evidence" value="ECO:0007669"/>
    <property type="project" value="InterPro"/>
</dbReference>
<dbReference type="GO" id="GO:0005545">
    <property type="term" value="F:1-phosphatidylinositol binding"/>
    <property type="evidence" value="ECO:0007669"/>
    <property type="project" value="InterPro"/>
</dbReference>
<dbReference type="InterPro" id="IPR014712">
    <property type="entry name" value="ANTH_dom_sf"/>
</dbReference>
<keyword evidence="7" id="KW-0472">Membrane</keyword>
<evidence type="ECO:0000256" key="4">
    <source>
        <dbReference type="ARBA" id="ARBA00008011"/>
    </source>
</evidence>
<dbReference type="InterPro" id="IPR008942">
    <property type="entry name" value="ENTH_VHS"/>
</dbReference>
<organism evidence="13 14">
    <name type="scientific">Octopus sinensis</name>
    <name type="common">East Asian common octopus</name>
    <dbReference type="NCBI Taxonomy" id="2607531"/>
    <lineage>
        <taxon>Eukaryota</taxon>
        <taxon>Metazoa</taxon>
        <taxon>Spiralia</taxon>
        <taxon>Lophotrochozoa</taxon>
        <taxon>Mollusca</taxon>
        <taxon>Cephalopoda</taxon>
        <taxon>Coleoidea</taxon>
        <taxon>Octopodiformes</taxon>
        <taxon>Octopoda</taxon>
        <taxon>Incirrata</taxon>
        <taxon>Octopodidae</taxon>
        <taxon>Octopus</taxon>
    </lineage>
</organism>
<keyword evidence="8" id="KW-0168">Coated pit</keyword>
<evidence type="ECO:0000256" key="9">
    <source>
        <dbReference type="ARBA" id="ARBA00023329"/>
    </source>
</evidence>
<dbReference type="GO" id="GO:0000149">
    <property type="term" value="F:SNARE binding"/>
    <property type="evidence" value="ECO:0007669"/>
    <property type="project" value="TreeGrafter"/>
</dbReference>
<dbReference type="InterPro" id="IPR045192">
    <property type="entry name" value="AP180-like"/>
</dbReference>
<dbReference type="GO" id="GO:0005794">
    <property type="term" value="C:Golgi apparatus"/>
    <property type="evidence" value="ECO:0007669"/>
    <property type="project" value="UniProtKB-SubCell"/>
</dbReference>